<feature type="domain" description="Type VI secretion system component TssM1 helical" evidence="4">
    <location>
        <begin position="872"/>
        <end position="977"/>
    </location>
</feature>
<accession>A0A2M9WJA8</accession>
<dbReference type="AlphaFoldDB" id="A0A2M9WJA8"/>
<gene>
    <name evidence="5" type="ORF">PRCB_00400</name>
</gene>
<comment type="caution">
    <text evidence="5">The sequence shown here is derived from an EMBL/GenBank/DDBJ whole genome shotgun (WGS) entry which is preliminary data.</text>
</comment>
<dbReference type="InterPro" id="IPR009612">
    <property type="entry name" value="IcmF-rel"/>
</dbReference>
<dbReference type="Pfam" id="PF06761">
    <property type="entry name" value="IcmF-related"/>
    <property type="match status" value="1"/>
</dbReference>
<dbReference type="InterPro" id="IPR010623">
    <property type="entry name" value="IcmF_C"/>
</dbReference>
<dbReference type="Pfam" id="PF21070">
    <property type="entry name" value="IcmF_helical"/>
    <property type="match status" value="1"/>
</dbReference>
<proteinExistence type="predicted"/>
<evidence type="ECO:0000256" key="1">
    <source>
        <dbReference type="SAM" id="Phobius"/>
    </source>
</evidence>
<keyword evidence="6" id="KW-1185">Reference proteome</keyword>
<dbReference type="PANTHER" id="PTHR36153:SF1">
    <property type="entry name" value="TYPE VI SECRETION SYSTEM COMPONENT TSSM1"/>
    <property type="match status" value="1"/>
</dbReference>
<dbReference type="Pfam" id="PF06744">
    <property type="entry name" value="IcmF_C"/>
    <property type="match status" value="1"/>
</dbReference>
<feature type="domain" description="IcmF-related" evidence="3">
    <location>
        <begin position="414"/>
        <end position="729"/>
    </location>
</feature>
<name>A0A2M9WJA8_9GAMM</name>
<dbReference type="EMBL" id="PIQI01000001">
    <property type="protein sequence ID" value="PJZ07597.1"/>
    <property type="molecule type" value="Genomic_DNA"/>
</dbReference>
<reference evidence="5 6" key="1">
    <citation type="submission" date="2017-11" db="EMBL/GenBank/DDBJ databases">
        <title>The genome sequence of Pantoea rodasii DSM 26611.</title>
        <authorList>
            <person name="Gao J."/>
            <person name="Mao X."/>
            <person name="Sun J."/>
        </authorList>
    </citation>
    <scope>NUCLEOTIDE SEQUENCE [LARGE SCALE GENOMIC DNA]</scope>
    <source>
        <strain evidence="5 6">DSM 26611</strain>
    </source>
</reference>
<evidence type="ECO:0000313" key="5">
    <source>
        <dbReference type="EMBL" id="PJZ07597.1"/>
    </source>
</evidence>
<keyword evidence="1" id="KW-0472">Membrane</keyword>
<evidence type="ECO:0000313" key="6">
    <source>
        <dbReference type="Proteomes" id="UP000232062"/>
    </source>
</evidence>
<feature type="transmembrane region" description="Helical" evidence="1">
    <location>
        <begin position="12"/>
        <end position="34"/>
    </location>
</feature>
<feature type="transmembrane region" description="Helical" evidence="1">
    <location>
        <begin position="367"/>
        <end position="389"/>
    </location>
</feature>
<feature type="transmembrane region" description="Helical" evidence="1">
    <location>
        <begin position="46"/>
        <end position="66"/>
    </location>
</feature>
<evidence type="ECO:0000259" key="2">
    <source>
        <dbReference type="Pfam" id="PF06744"/>
    </source>
</evidence>
<dbReference type="PANTHER" id="PTHR36153">
    <property type="entry name" value="INNER MEMBRANE PROTEIN-RELATED"/>
    <property type="match status" value="1"/>
</dbReference>
<keyword evidence="1" id="KW-1133">Transmembrane helix</keyword>
<protein>
    <submittedName>
        <fullName evidence="5">Type VI secretion protein VasK</fullName>
    </submittedName>
</protein>
<dbReference type="InterPro" id="IPR053156">
    <property type="entry name" value="T6SS_TssM-like"/>
</dbReference>
<keyword evidence="1" id="KW-0812">Transmembrane</keyword>
<evidence type="ECO:0000259" key="4">
    <source>
        <dbReference type="Pfam" id="PF21070"/>
    </source>
</evidence>
<dbReference type="InterPro" id="IPR048677">
    <property type="entry name" value="TssM1_hel"/>
</dbReference>
<organism evidence="5 6">
    <name type="scientific">Pantoea rodasii</name>
    <dbReference type="NCBI Taxonomy" id="1076549"/>
    <lineage>
        <taxon>Bacteria</taxon>
        <taxon>Pseudomonadati</taxon>
        <taxon>Pseudomonadota</taxon>
        <taxon>Gammaproteobacteria</taxon>
        <taxon>Enterobacterales</taxon>
        <taxon>Erwiniaceae</taxon>
        <taxon>Pantoea</taxon>
    </lineage>
</organism>
<dbReference type="OrthoDB" id="9758229at2"/>
<sequence length="1126" mass="125590">MSASDKGNDRHWIGRYGVIFLVLTAIAWGIYRFGERIGLLTLQSKLYAFIGMCFIFLCMSYGVILIRNILQERNDDDASVKNNKTQQVNRNSASSVAISELKLALGHQFGRFWRKKVTIIMLTGRKLDVEQLAPGISSQFWLEHQGTVLLWGGDTDQPLDNDWFSKIKALCHQPIDALIWVTSSLSRSPALDYASSDFTLSSQEIDTLSRRITSRYELLGWRLPFIVWSLYPAGDCSGRITQSVGCLLPFRATSEVIEAQLLTLDAKLTEQGIQQICIDPQYTFLLALKSELSLSARSISQSLTELLNTHRPLPVAGIMFSPSAMESAREVKHHWGKDTCWDSLLASLSILPVGLRPVKHRLGWPQVLCIISSVFMVLWAAGIIISFIYNRNIIATTQDQITRASQSVGIEQRLSALAELQAGIERLQNRSAHGVPWYDFTGLNQNDALLHALSERYSKIALPLLRDAAAIHLKAKLKTIAALPPDSPLREQLARPAYTQLKLLLMLARPERMNEEWFSHALIRDWAQREGVTDSYWQGEGAPLLAFYSKSLRTHPQWALKIDDELVSQVRALLVRQMGVTNSETRQYQRMLSQVARQYADMRLADMTGDTDTARLFTTDEVVPGMFTRQAWEDGVKPAIEKVARERKEEMDWVLGDNPQADQAASPDGLQARLTSRYFSDYSAAWLNFLNSLRLQPAPTLSDAIDQLTLMADVRQSPLVALMNTLNVQGRTGQSGDAIADSLVKSAQNLLGREKLPAIDQNSGPGGPLDATFGPLLALTDNQGSSNMSLRTFLTRVTQVRLRLQQVTNAADPQAMTQTLAQTVFQGKTVDLTDTRDYGSLVAAGLGQEWSGFGQTVFVRPMEQAWQQVLMPAAESLNAQWQQAVVNEWNSAFGGRYPFKNVSSEVSLPLLAKYLNADNGRITRFLHSRLSGVLHREGTRWVPDSINAQGLTFNPAFLRALNQLSRISDVVFTRGEAGLHFELRPGTAADVMQTDLIIDSQKLTYMNQQPVWKRFTWPADTEAPGASLSWTSTKAGTRQYGDMPGSWGLIRLLDKAQVKANPGTSSSWQLTWQAPDGRPLNYILRTEAGEGPLALLKLRNFTLPGDIFIISDTTDVPDETFVSEED</sequence>
<dbReference type="RefSeq" id="WP_100699807.1">
    <property type="nucleotide sequence ID" value="NZ_PIQI01000001.1"/>
</dbReference>
<dbReference type="Proteomes" id="UP000232062">
    <property type="component" value="Unassembled WGS sequence"/>
</dbReference>
<evidence type="ECO:0000259" key="3">
    <source>
        <dbReference type="Pfam" id="PF06761"/>
    </source>
</evidence>
<feature type="domain" description="Type VI secretion system IcmF C-terminal" evidence="2">
    <location>
        <begin position="981"/>
        <end position="1087"/>
    </location>
</feature>